<proteinExistence type="predicted"/>
<dbReference type="EMBL" id="CP059732">
    <property type="protein sequence ID" value="QMW00938.1"/>
    <property type="molecule type" value="Genomic_DNA"/>
</dbReference>
<name>A0A7G5GPZ6_9BACT</name>
<dbReference type="Proteomes" id="UP000515369">
    <property type="component" value="Chromosome"/>
</dbReference>
<dbReference type="PANTHER" id="PTHR30329">
    <property type="entry name" value="STATOR ELEMENT OF FLAGELLAR MOTOR COMPLEX"/>
    <property type="match status" value="1"/>
</dbReference>
<evidence type="ECO:0000256" key="1">
    <source>
        <dbReference type="ARBA" id="ARBA00004442"/>
    </source>
</evidence>
<accession>A0A7G5GPZ6</accession>
<keyword evidence="7" id="KW-1185">Reference proteome</keyword>
<evidence type="ECO:0000256" key="4">
    <source>
        <dbReference type="PROSITE-ProRule" id="PRU00473"/>
    </source>
</evidence>
<dbReference type="PANTHER" id="PTHR30329:SF21">
    <property type="entry name" value="LIPOPROTEIN YIAD-RELATED"/>
    <property type="match status" value="1"/>
</dbReference>
<organism evidence="6 7">
    <name type="scientific">Spirosoma foliorum</name>
    <dbReference type="NCBI Taxonomy" id="2710596"/>
    <lineage>
        <taxon>Bacteria</taxon>
        <taxon>Pseudomonadati</taxon>
        <taxon>Bacteroidota</taxon>
        <taxon>Cytophagia</taxon>
        <taxon>Cytophagales</taxon>
        <taxon>Cytophagaceae</taxon>
        <taxon>Spirosoma</taxon>
    </lineage>
</organism>
<dbReference type="Gene3D" id="3.30.1330.60">
    <property type="entry name" value="OmpA-like domain"/>
    <property type="match status" value="1"/>
</dbReference>
<reference evidence="6 7" key="1">
    <citation type="submission" date="2020-07" db="EMBL/GenBank/DDBJ databases">
        <title>Spirosoma foliorum sp. nov., isolated from the leaves on the Nejang mountain Korea, Republic of.</title>
        <authorList>
            <person name="Ho H."/>
            <person name="Lee Y.-J."/>
            <person name="Nurcahyanto D.-A."/>
            <person name="Kim S.-G."/>
        </authorList>
    </citation>
    <scope>NUCLEOTIDE SEQUENCE [LARGE SCALE GENOMIC DNA]</scope>
    <source>
        <strain evidence="6 7">PL0136</strain>
    </source>
</reference>
<protein>
    <submittedName>
        <fullName evidence="6">OmpA family protein</fullName>
    </submittedName>
</protein>
<dbReference type="InterPro" id="IPR006664">
    <property type="entry name" value="OMP_bac"/>
</dbReference>
<comment type="subcellular location">
    <subcellularLocation>
        <location evidence="1">Cell outer membrane</location>
    </subcellularLocation>
</comment>
<dbReference type="SUPFAM" id="SSF103088">
    <property type="entry name" value="OmpA-like"/>
    <property type="match status" value="1"/>
</dbReference>
<evidence type="ECO:0000256" key="2">
    <source>
        <dbReference type="ARBA" id="ARBA00023136"/>
    </source>
</evidence>
<evidence type="ECO:0000259" key="5">
    <source>
        <dbReference type="PROSITE" id="PS51123"/>
    </source>
</evidence>
<evidence type="ECO:0000256" key="3">
    <source>
        <dbReference type="ARBA" id="ARBA00023237"/>
    </source>
</evidence>
<feature type="domain" description="OmpA-like" evidence="5">
    <location>
        <begin position="285"/>
        <end position="398"/>
    </location>
</feature>
<dbReference type="CDD" id="cd07185">
    <property type="entry name" value="OmpA_C-like"/>
    <property type="match status" value="1"/>
</dbReference>
<dbReference type="InterPro" id="IPR050330">
    <property type="entry name" value="Bact_OuterMem_StrucFunc"/>
</dbReference>
<dbReference type="KEGG" id="sfol:H3H32_23565"/>
<evidence type="ECO:0000313" key="7">
    <source>
        <dbReference type="Proteomes" id="UP000515369"/>
    </source>
</evidence>
<dbReference type="PROSITE" id="PS51123">
    <property type="entry name" value="OMPA_2"/>
    <property type="match status" value="1"/>
</dbReference>
<sequence>MSLLNSKIVLVTVVYLLFAGLCMGQRREVDYSRIKASPNVRPVMAIPADSGRNVKPSVLTIKAFAVDISKPLTSAIAKITSRATGKTQQFSLVNGQLERVFTGADVLAIEVSGEGYTTVFRSMTIALSSAGNRYEFDAQLDPATIKLTVWAVDSRTNKLISDARFTISGKAGKTTLLLTPDSATGLVKTDLPGRGIYQLTSSANGYGDFTKSIKLDSVQSEARVMLTPKKTPDINQTQALPEAVVKSAKTTYVGTPAAKPAFRGPTLPSSLPMPVVTKKPFGTLEKGKAIPLKNIYFDQSSPVLRPESAPELDQLAVVLLENPSMQIEIRGHTDNQGDFDLNVKLSCDRCQAVVDYLVNKGISKTRLKAVGRGPIDAIAPNNNEENRKKNRRVEFVVI</sequence>
<dbReference type="AlphaFoldDB" id="A0A7G5GPZ6"/>
<dbReference type="GO" id="GO:0009279">
    <property type="term" value="C:cell outer membrane"/>
    <property type="evidence" value="ECO:0007669"/>
    <property type="project" value="UniProtKB-SubCell"/>
</dbReference>
<gene>
    <name evidence="6" type="ORF">H3H32_23565</name>
</gene>
<dbReference type="InterPro" id="IPR006665">
    <property type="entry name" value="OmpA-like"/>
</dbReference>
<evidence type="ECO:0000313" key="6">
    <source>
        <dbReference type="EMBL" id="QMW00938.1"/>
    </source>
</evidence>
<dbReference type="Pfam" id="PF00691">
    <property type="entry name" value="OmpA"/>
    <property type="match status" value="1"/>
</dbReference>
<keyword evidence="2 4" id="KW-0472">Membrane</keyword>
<dbReference type="InterPro" id="IPR036737">
    <property type="entry name" value="OmpA-like_sf"/>
</dbReference>
<keyword evidence="3" id="KW-0998">Cell outer membrane</keyword>
<dbReference type="PRINTS" id="PR01021">
    <property type="entry name" value="OMPADOMAIN"/>
</dbReference>